<gene>
    <name evidence="1" type="ORF">F383_16623</name>
</gene>
<evidence type="ECO:0000313" key="1">
    <source>
        <dbReference type="EMBL" id="KHG13487.1"/>
    </source>
</evidence>
<dbReference type="AlphaFoldDB" id="A0A0B0NLF3"/>
<organism evidence="1 2">
    <name type="scientific">Gossypium arboreum</name>
    <name type="common">Tree cotton</name>
    <name type="synonym">Gossypium nanking</name>
    <dbReference type="NCBI Taxonomy" id="29729"/>
    <lineage>
        <taxon>Eukaryota</taxon>
        <taxon>Viridiplantae</taxon>
        <taxon>Streptophyta</taxon>
        <taxon>Embryophyta</taxon>
        <taxon>Tracheophyta</taxon>
        <taxon>Spermatophyta</taxon>
        <taxon>Magnoliopsida</taxon>
        <taxon>eudicotyledons</taxon>
        <taxon>Gunneridae</taxon>
        <taxon>Pentapetalae</taxon>
        <taxon>rosids</taxon>
        <taxon>malvids</taxon>
        <taxon>Malvales</taxon>
        <taxon>Malvaceae</taxon>
        <taxon>Malvoideae</taxon>
        <taxon>Gossypium</taxon>
    </lineage>
</organism>
<keyword evidence="2" id="KW-1185">Reference proteome</keyword>
<dbReference type="Proteomes" id="UP000032142">
    <property type="component" value="Unassembled WGS sequence"/>
</dbReference>
<name>A0A0B0NLF3_GOSAR</name>
<sequence>MGQKRTKRADLRIHTAKTISTQASHTPM</sequence>
<dbReference type="EMBL" id="KN399725">
    <property type="protein sequence ID" value="KHG13487.1"/>
    <property type="molecule type" value="Genomic_DNA"/>
</dbReference>
<protein>
    <submittedName>
        <fullName evidence="1">Uncharacterized protein</fullName>
    </submittedName>
</protein>
<proteinExistence type="predicted"/>
<accession>A0A0B0NLF3</accession>
<reference evidence="2" key="1">
    <citation type="submission" date="2014-09" db="EMBL/GenBank/DDBJ databases">
        <authorList>
            <person name="Mudge J."/>
            <person name="Ramaraj T."/>
            <person name="Lindquist I.E."/>
            <person name="Bharti A.K."/>
            <person name="Sundararajan A."/>
            <person name="Cameron C.T."/>
            <person name="Woodward J.E."/>
            <person name="May G.D."/>
            <person name="Brubaker C."/>
            <person name="Broadhvest J."/>
            <person name="Wilkins T.A."/>
        </authorList>
    </citation>
    <scope>NUCLEOTIDE SEQUENCE</scope>
    <source>
        <strain evidence="2">cv. AKA8401</strain>
    </source>
</reference>
<evidence type="ECO:0000313" key="2">
    <source>
        <dbReference type="Proteomes" id="UP000032142"/>
    </source>
</evidence>